<organism evidence="1">
    <name type="scientific">Tanacetum cinerariifolium</name>
    <name type="common">Dalmatian daisy</name>
    <name type="synonym">Chrysanthemum cinerariifolium</name>
    <dbReference type="NCBI Taxonomy" id="118510"/>
    <lineage>
        <taxon>Eukaryota</taxon>
        <taxon>Viridiplantae</taxon>
        <taxon>Streptophyta</taxon>
        <taxon>Embryophyta</taxon>
        <taxon>Tracheophyta</taxon>
        <taxon>Spermatophyta</taxon>
        <taxon>Magnoliopsida</taxon>
        <taxon>eudicotyledons</taxon>
        <taxon>Gunneridae</taxon>
        <taxon>Pentapetalae</taxon>
        <taxon>asterids</taxon>
        <taxon>campanulids</taxon>
        <taxon>Asterales</taxon>
        <taxon>Asteraceae</taxon>
        <taxon>Asteroideae</taxon>
        <taxon>Anthemideae</taxon>
        <taxon>Anthemidinae</taxon>
        <taxon>Tanacetum</taxon>
    </lineage>
</organism>
<proteinExistence type="predicted"/>
<gene>
    <name evidence="1" type="ORF">Tci_638322</name>
</gene>
<dbReference type="AlphaFoldDB" id="A0A699JZL5"/>
<comment type="caution">
    <text evidence="1">The sequence shown here is derived from an EMBL/GenBank/DDBJ whole genome shotgun (WGS) entry which is preliminary data.</text>
</comment>
<evidence type="ECO:0000313" key="1">
    <source>
        <dbReference type="EMBL" id="GFA66350.1"/>
    </source>
</evidence>
<name>A0A699JZL5_TANCI</name>
<feature type="non-terminal residue" evidence="1">
    <location>
        <position position="1"/>
    </location>
</feature>
<sequence>VFEHELWKCKNGGSVINGNKGLQDAKVVKENGGEYVGNQQDKNVEFMVQRRRKQHRNDYNKPGNYVRPTLKESITWSKDMIHYFKEKWEVDRLKEIDTQEIEDVLEVNNGTTNIMMDNEISGIEGEVLNEDFYGL</sequence>
<accession>A0A699JZL5</accession>
<reference evidence="1" key="1">
    <citation type="journal article" date="2019" name="Sci. Rep.">
        <title>Draft genome of Tanacetum cinerariifolium, the natural source of mosquito coil.</title>
        <authorList>
            <person name="Yamashiro T."/>
            <person name="Shiraishi A."/>
            <person name="Satake H."/>
            <person name="Nakayama K."/>
        </authorList>
    </citation>
    <scope>NUCLEOTIDE SEQUENCE</scope>
</reference>
<protein>
    <submittedName>
        <fullName evidence="1">Uncharacterized protein</fullName>
    </submittedName>
</protein>
<dbReference type="EMBL" id="BKCJ010464496">
    <property type="protein sequence ID" value="GFA66350.1"/>
    <property type="molecule type" value="Genomic_DNA"/>
</dbReference>